<organism evidence="2 3">
    <name type="scientific">Paramecium sonneborni</name>
    <dbReference type="NCBI Taxonomy" id="65129"/>
    <lineage>
        <taxon>Eukaryota</taxon>
        <taxon>Sar</taxon>
        <taxon>Alveolata</taxon>
        <taxon>Ciliophora</taxon>
        <taxon>Intramacronucleata</taxon>
        <taxon>Oligohymenophorea</taxon>
        <taxon>Peniculida</taxon>
        <taxon>Parameciidae</taxon>
        <taxon>Paramecium</taxon>
    </lineage>
</organism>
<comment type="caution">
    <text evidence="2">The sequence shown here is derived from an EMBL/GenBank/DDBJ whole genome shotgun (WGS) entry which is preliminary data.</text>
</comment>
<evidence type="ECO:0000259" key="1">
    <source>
        <dbReference type="PROSITE" id="PS50042"/>
    </source>
</evidence>
<evidence type="ECO:0000313" key="3">
    <source>
        <dbReference type="Proteomes" id="UP000692954"/>
    </source>
</evidence>
<dbReference type="Proteomes" id="UP000692954">
    <property type="component" value="Unassembled WGS sequence"/>
</dbReference>
<dbReference type="PANTHER" id="PTHR47823:SF9">
    <property type="entry name" value="CHROMOSOME UNDETERMINED SCAFFOLD_10, WHOLE GENOME SHOTGUN SEQUENCE"/>
    <property type="match status" value="1"/>
</dbReference>
<feature type="domain" description="Cyclic nucleotide-binding" evidence="1">
    <location>
        <begin position="153"/>
        <end position="256"/>
    </location>
</feature>
<dbReference type="InterPro" id="IPR000595">
    <property type="entry name" value="cNMP-bd_dom"/>
</dbReference>
<dbReference type="PROSITE" id="PS50042">
    <property type="entry name" value="CNMP_BINDING_3"/>
    <property type="match status" value="2"/>
</dbReference>
<protein>
    <recommendedName>
        <fullName evidence="1">Cyclic nucleotide-binding domain-containing protein</fullName>
    </recommendedName>
</protein>
<keyword evidence="3" id="KW-1185">Reference proteome</keyword>
<dbReference type="EMBL" id="CAJJDN010000014">
    <property type="protein sequence ID" value="CAD8060118.1"/>
    <property type="molecule type" value="Genomic_DNA"/>
</dbReference>
<dbReference type="FunFam" id="2.60.120.10:FF:000546">
    <property type="entry name" value="Uncharacterized protein"/>
    <property type="match status" value="1"/>
</dbReference>
<sequence>MQQEQQILVQLLSAQDRIPELICKYLQEVSFLRQFDQTQGQGFMKKLASLVQFKIFQQDEIILEQGRPVNSLYLFMYGLVGKHQTKRDKNYEVVQEKSAIGEIYFLTRQACKYWFSALKASLICYVTKDNFYKIVKKKNITMSLLNELLQYPFFSQLSISFIEQICQKSQTVNYINHQIVFDIDQDANSWYIVMQGEFQVLYQHQKKYFPLILLSQGDYFGEIEIVQKLQRQFRIQCISNESTLLEINKQSFQQLMIYDQQFKIMINQNIQNRINSYDEIIKQNILTLSIPLSSKRSRSKMHLKSIHLKIKSTDTSVEPNVQEFQSEREKALLNLLESKIVKKESKKTLYQRLREQNPRLLQFLEKMEEVKQSQYKQQTQKKFELIKQLPSIQSTPLVDSIQSNSQTPIFSFKGDSPIRIRQLTKSRNQNSNSSVHTLQQTQEILTNMGQGKYFKLLFHKKET</sequence>
<reference evidence="2" key="1">
    <citation type="submission" date="2021-01" db="EMBL/GenBank/DDBJ databases">
        <authorList>
            <consortium name="Genoscope - CEA"/>
            <person name="William W."/>
        </authorList>
    </citation>
    <scope>NUCLEOTIDE SEQUENCE</scope>
</reference>
<dbReference type="CDD" id="cd00038">
    <property type="entry name" value="CAP_ED"/>
    <property type="match status" value="2"/>
</dbReference>
<evidence type="ECO:0000313" key="2">
    <source>
        <dbReference type="EMBL" id="CAD8060118.1"/>
    </source>
</evidence>
<dbReference type="FunFam" id="2.60.120.10:FF:000380">
    <property type="entry name" value="cAMP/cGMP-dependent 3',5'-cAMP/cGMP phosphodiesterase B"/>
    <property type="match status" value="1"/>
</dbReference>
<name>A0A8S1KY48_9CILI</name>
<dbReference type="SMART" id="SM00100">
    <property type="entry name" value="cNMP"/>
    <property type="match status" value="1"/>
</dbReference>
<accession>A0A8S1KY48</accession>
<dbReference type="PANTHER" id="PTHR47823">
    <property type="entry name" value="ION_TRANS DOMAIN-CONTAINING PROTEIN"/>
    <property type="match status" value="1"/>
</dbReference>
<feature type="domain" description="Cyclic nucleotide-binding" evidence="1">
    <location>
        <begin position="44"/>
        <end position="135"/>
    </location>
</feature>
<dbReference type="OrthoDB" id="291970at2759"/>
<dbReference type="Pfam" id="PF00027">
    <property type="entry name" value="cNMP_binding"/>
    <property type="match status" value="2"/>
</dbReference>
<proteinExistence type="predicted"/>
<gene>
    <name evidence="2" type="ORF">PSON_ATCC_30995.1.T0140097</name>
</gene>
<dbReference type="AlphaFoldDB" id="A0A8S1KY48"/>